<dbReference type="AlphaFoldDB" id="A0A4R3LAN4"/>
<dbReference type="OrthoDB" id="9805822at2"/>
<reference evidence="2 4" key="1">
    <citation type="submission" date="2019-03" db="EMBL/GenBank/DDBJ databases">
        <title>Genomic Encyclopedia of Type Strains, Phase IV (KMG-IV): sequencing the most valuable type-strain genomes for metagenomic binning, comparative biology and taxonomic classification.</title>
        <authorList>
            <person name="Goeker M."/>
        </authorList>
    </citation>
    <scope>NUCLEOTIDE SEQUENCE [LARGE SCALE GENOMIC DNA]</scope>
    <source>
        <strain evidence="2 4">DSM 12034</strain>
    </source>
</reference>
<evidence type="ECO:0000313" key="3">
    <source>
        <dbReference type="EMBL" id="TSE23575.1"/>
    </source>
</evidence>
<keyword evidence="5" id="KW-1185">Reference proteome</keyword>
<evidence type="ECO:0000313" key="4">
    <source>
        <dbReference type="Proteomes" id="UP000295536"/>
    </source>
</evidence>
<name>A0A4R3LAN4_9BURK</name>
<dbReference type="CDD" id="cd09741">
    <property type="entry name" value="Csx1_III-U"/>
    <property type="match status" value="1"/>
</dbReference>
<evidence type="ECO:0000313" key="2">
    <source>
        <dbReference type="EMBL" id="TCS96230.1"/>
    </source>
</evidence>
<organism evidence="2 4">
    <name type="scientific">Tepidimonas ignava</name>
    <dbReference type="NCBI Taxonomy" id="114249"/>
    <lineage>
        <taxon>Bacteria</taxon>
        <taxon>Pseudomonadati</taxon>
        <taxon>Pseudomonadota</taxon>
        <taxon>Betaproteobacteria</taxon>
        <taxon>Burkholderiales</taxon>
        <taxon>Tepidimonas</taxon>
    </lineage>
</organism>
<accession>A0A4R3LAN4</accession>
<reference evidence="3 5" key="2">
    <citation type="submission" date="2019-07" db="EMBL/GenBank/DDBJ databases">
        <title>Tepidimonas ignava SPS-1037 draft genome.</title>
        <authorList>
            <person name="Da Costa M.S."/>
            <person name="Froufe H.J.C."/>
            <person name="Egas C."/>
            <person name="Albuquerque L."/>
        </authorList>
    </citation>
    <scope>NUCLEOTIDE SEQUENCE [LARGE SCALE GENOMIC DNA]</scope>
    <source>
        <strain evidence="3 5">SPS-1037</strain>
    </source>
</reference>
<comment type="caution">
    <text evidence="2">The sequence shown here is derived from an EMBL/GenBank/DDBJ whole genome shotgun (WGS) entry which is preliminary data.</text>
</comment>
<dbReference type="EMBL" id="SMAH01000012">
    <property type="protein sequence ID" value="TCS96230.1"/>
    <property type="molecule type" value="Genomic_DNA"/>
</dbReference>
<dbReference type="Proteomes" id="UP000295536">
    <property type="component" value="Unassembled WGS sequence"/>
</dbReference>
<sequence>MGEQQHRSVLLAVTGLSPQVVTETLYALAQEKNPDAIPREVHLITTAEGAERARLMLLSESPGWFERLRRDWALPPIAFDETHIHVLRDGNGQPLRDVRTAQDNRAAADQIADWVRRLTEDEHSTLHVSLAGGRKTLGFFAGYALSLWGRSQDRLSHVLVSEPFESSWEFFYPTPYERVISVGPNRVADCAQAQVTLADIPFVRMRTGLPASLLQGQASFARAVQAAQGHIGPPCLVLNLARRTVVAHGQEVVLPPAELAFLAWFARRCQQRLDPLPRPADGVPEPAYAHAYLAEYQRIVGTMGMHDRVRNRLAQGMSRADFDERKSRLKNLLQSALGAAAQPYLVQGVGRRPQRFGLSLPPEAIHFAT</sequence>
<dbReference type="Pfam" id="PF09623">
    <property type="entry name" value="Cas_NE0113"/>
    <property type="match status" value="1"/>
</dbReference>
<feature type="domain" description="CRISPR system ring nuclease SSO2081-like" evidence="1">
    <location>
        <begin position="17"/>
        <end position="228"/>
    </location>
</feature>
<dbReference type="EMBL" id="VJNC01000002">
    <property type="protein sequence ID" value="TSE23575.1"/>
    <property type="molecule type" value="Genomic_DNA"/>
</dbReference>
<evidence type="ECO:0000313" key="5">
    <source>
        <dbReference type="Proteomes" id="UP000315577"/>
    </source>
</evidence>
<gene>
    <name evidence="2" type="ORF">EDC36_11219</name>
    <name evidence="3" type="ORF">Tigna_00269</name>
</gene>
<dbReference type="InterPro" id="IPR019092">
    <property type="entry name" value="SSO2081-like_dom"/>
</dbReference>
<protein>
    <submittedName>
        <fullName evidence="2">CRISPR-associated Csx6 family protein</fullName>
    </submittedName>
    <submittedName>
        <fullName evidence="3">CRISPR-associated protein</fullName>
    </submittedName>
</protein>
<dbReference type="Proteomes" id="UP000315577">
    <property type="component" value="Unassembled WGS sequence"/>
</dbReference>
<dbReference type="NCBIfam" id="TIGR02584">
    <property type="entry name" value="cas_NE0113"/>
    <property type="match status" value="1"/>
</dbReference>
<evidence type="ECO:0000259" key="1">
    <source>
        <dbReference type="Pfam" id="PF09623"/>
    </source>
</evidence>
<proteinExistence type="predicted"/>
<dbReference type="InterPro" id="IPR013413">
    <property type="entry name" value="CRISPR-assoc_prot_NE0113"/>
</dbReference>